<dbReference type="Proteomes" id="UP001519460">
    <property type="component" value="Unassembled WGS sequence"/>
</dbReference>
<reference evidence="1 2" key="1">
    <citation type="journal article" date="2023" name="Sci. Data">
        <title>Genome assembly of the Korean intertidal mud-creeper Batillaria attramentaria.</title>
        <authorList>
            <person name="Patra A.K."/>
            <person name="Ho P.T."/>
            <person name="Jun S."/>
            <person name="Lee S.J."/>
            <person name="Kim Y."/>
            <person name="Won Y.J."/>
        </authorList>
    </citation>
    <scope>NUCLEOTIDE SEQUENCE [LARGE SCALE GENOMIC DNA]</scope>
    <source>
        <strain evidence="1">Wonlab-2016</strain>
    </source>
</reference>
<name>A0ABD0LGD2_9CAEN</name>
<sequence>MTGDINPTPRGTLFVFSPFVPRTFSRLPSQIAHIISCWEDDRSCAKWPDRVMFYRTHVAAPRHITADQVRGSSPHALVVSAIHPHVSAVPGSNLAMSGKSILMDYEPLHRQLAFLATLKRSG</sequence>
<dbReference type="AlphaFoldDB" id="A0ABD0LGD2"/>
<protein>
    <submittedName>
        <fullName evidence="1">Uncharacterized protein</fullName>
    </submittedName>
</protein>
<dbReference type="EMBL" id="JACVVK020000050">
    <property type="protein sequence ID" value="KAK7498544.1"/>
    <property type="molecule type" value="Genomic_DNA"/>
</dbReference>
<gene>
    <name evidence="1" type="ORF">BaRGS_00010204</name>
</gene>
<keyword evidence="2" id="KW-1185">Reference proteome</keyword>
<evidence type="ECO:0000313" key="2">
    <source>
        <dbReference type="Proteomes" id="UP001519460"/>
    </source>
</evidence>
<organism evidence="1 2">
    <name type="scientific">Batillaria attramentaria</name>
    <dbReference type="NCBI Taxonomy" id="370345"/>
    <lineage>
        <taxon>Eukaryota</taxon>
        <taxon>Metazoa</taxon>
        <taxon>Spiralia</taxon>
        <taxon>Lophotrochozoa</taxon>
        <taxon>Mollusca</taxon>
        <taxon>Gastropoda</taxon>
        <taxon>Caenogastropoda</taxon>
        <taxon>Sorbeoconcha</taxon>
        <taxon>Cerithioidea</taxon>
        <taxon>Batillariidae</taxon>
        <taxon>Batillaria</taxon>
    </lineage>
</organism>
<accession>A0ABD0LGD2</accession>
<comment type="caution">
    <text evidence="1">The sequence shown here is derived from an EMBL/GenBank/DDBJ whole genome shotgun (WGS) entry which is preliminary data.</text>
</comment>
<evidence type="ECO:0000313" key="1">
    <source>
        <dbReference type="EMBL" id="KAK7498544.1"/>
    </source>
</evidence>
<proteinExistence type="predicted"/>